<dbReference type="EMBL" id="MU004186">
    <property type="protein sequence ID" value="KAF2498054.1"/>
    <property type="molecule type" value="Genomic_DNA"/>
</dbReference>
<accession>A0A6A6R1E3</accession>
<reference evidence="2" key="1">
    <citation type="journal article" date="2020" name="Stud. Mycol.">
        <title>101 Dothideomycetes genomes: a test case for predicting lifestyles and emergence of pathogens.</title>
        <authorList>
            <person name="Haridas S."/>
            <person name="Albert R."/>
            <person name="Binder M."/>
            <person name="Bloem J."/>
            <person name="Labutti K."/>
            <person name="Salamov A."/>
            <person name="Andreopoulos B."/>
            <person name="Baker S."/>
            <person name="Barry K."/>
            <person name="Bills G."/>
            <person name="Bluhm B."/>
            <person name="Cannon C."/>
            <person name="Castanera R."/>
            <person name="Culley D."/>
            <person name="Daum C."/>
            <person name="Ezra D."/>
            <person name="Gonzalez J."/>
            <person name="Henrissat B."/>
            <person name="Kuo A."/>
            <person name="Liang C."/>
            <person name="Lipzen A."/>
            <person name="Lutzoni F."/>
            <person name="Magnuson J."/>
            <person name="Mondo S."/>
            <person name="Nolan M."/>
            <person name="Ohm R."/>
            <person name="Pangilinan J."/>
            <person name="Park H.-J."/>
            <person name="Ramirez L."/>
            <person name="Alfaro M."/>
            <person name="Sun H."/>
            <person name="Tritt A."/>
            <person name="Yoshinaga Y."/>
            <person name="Zwiers L.-H."/>
            <person name="Turgeon B."/>
            <person name="Goodwin S."/>
            <person name="Spatafora J."/>
            <person name="Crous P."/>
            <person name="Grigoriev I."/>
        </authorList>
    </citation>
    <scope>NUCLEOTIDE SEQUENCE</scope>
    <source>
        <strain evidence="2">CBS 269.34</strain>
    </source>
</reference>
<name>A0A6A6R1E3_9PEZI</name>
<evidence type="ECO:0000256" key="1">
    <source>
        <dbReference type="SAM" id="MobiDB-lite"/>
    </source>
</evidence>
<evidence type="ECO:0000313" key="2">
    <source>
        <dbReference type="EMBL" id="KAF2498054.1"/>
    </source>
</evidence>
<dbReference type="AlphaFoldDB" id="A0A6A6R1E3"/>
<evidence type="ECO:0000313" key="3">
    <source>
        <dbReference type="Proteomes" id="UP000799750"/>
    </source>
</evidence>
<feature type="region of interest" description="Disordered" evidence="1">
    <location>
        <begin position="343"/>
        <end position="380"/>
    </location>
</feature>
<feature type="region of interest" description="Disordered" evidence="1">
    <location>
        <begin position="418"/>
        <end position="443"/>
    </location>
</feature>
<feature type="compositionally biased region" description="Low complexity" evidence="1">
    <location>
        <begin position="364"/>
        <end position="380"/>
    </location>
</feature>
<protein>
    <submittedName>
        <fullName evidence="2">Uncharacterized protein</fullName>
    </submittedName>
</protein>
<dbReference type="OrthoDB" id="4448936at2759"/>
<proteinExistence type="predicted"/>
<dbReference type="Proteomes" id="UP000799750">
    <property type="component" value="Unassembled WGS sequence"/>
</dbReference>
<keyword evidence="3" id="KW-1185">Reference proteome</keyword>
<feature type="region of interest" description="Disordered" evidence="1">
    <location>
        <begin position="144"/>
        <end position="165"/>
    </location>
</feature>
<feature type="compositionally biased region" description="Acidic residues" evidence="1">
    <location>
        <begin position="418"/>
        <end position="436"/>
    </location>
</feature>
<gene>
    <name evidence="2" type="ORF">BU16DRAFT_580587</name>
</gene>
<sequence>MRHILPPSHSIRTRDKAVTATTMQYPYSPQTPPFSAQSFGRSLFDSPFSDYGTEPSHSPDVSLSPAQKLILNRLTLIGHQILRKDISKERMRLLSERLDAVDGVVHAPETQSRSELEDSALFIDSDDDEAMDIASGLGLSGNTLYDSKDAKKDDRKDNGGGEELGCRTEWEEGSTLGDVEADHNLDDVFYTPVRKSFSRLSRPPPATSVAEEGTVDEILASIAEVCMRHQETKYLNSLMLEELDVANAENTTLRNLNDKLILDLHLDYSELLFLKVQLQTIETHALPLEDEDSEFSFVRAIERLELNWRDVEKHLATRMETHGQDKYAEKLRATLPRDLRESLRRARSVSPIRPPNDILERLSRASTRSNSRTRADSAASATSIVDIANSVVDSTLGPVESIEEADHDEAANLHEATDLPEADEEDDGEELDEQAEQESSRPAIGFWDALARAAGIVDYYDLLADNDDTST</sequence>
<feature type="compositionally biased region" description="Basic and acidic residues" evidence="1">
    <location>
        <begin position="146"/>
        <end position="165"/>
    </location>
</feature>
<organism evidence="2 3">
    <name type="scientific">Lophium mytilinum</name>
    <dbReference type="NCBI Taxonomy" id="390894"/>
    <lineage>
        <taxon>Eukaryota</taxon>
        <taxon>Fungi</taxon>
        <taxon>Dikarya</taxon>
        <taxon>Ascomycota</taxon>
        <taxon>Pezizomycotina</taxon>
        <taxon>Dothideomycetes</taxon>
        <taxon>Pleosporomycetidae</taxon>
        <taxon>Mytilinidiales</taxon>
        <taxon>Mytilinidiaceae</taxon>
        <taxon>Lophium</taxon>
    </lineage>
</organism>